<dbReference type="Proteomes" id="UP000217199">
    <property type="component" value="Unassembled WGS sequence"/>
</dbReference>
<feature type="region of interest" description="Disordered" evidence="1">
    <location>
        <begin position="74"/>
        <end position="96"/>
    </location>
</feature>
<dbReference type="InParanoid" id="A0A286UJ58"/>
<organism evidence="2 3">
    <name type="scientific">Pyrrhoderma noxium</name>
    <dbReference type="NCBI Taxonomy" id="2282107"/>
    <lineage>
        <taxon>Eukaryota</taxon>
        <taxon>Fungi</taxon>
        <taxon>Dikarya</taxon>
        <taxon>Basidiomycota</taxon>
        <taxon>Agaricomycotina</taxon>
        <taxon>Agaricomycetes</taxon>
        <taxon>Hymenochaetales</taxon>
        <taxon>Hymenochaetaceae</taxon>
        <taxon>Pyrrhoderma</taxon>
    </lineage>
</organism>
<evidence type="ECO:0000313" key="2">
    <source>
        <dbReference type="EMBL" id="PAV19656.1"/>
    </source>
</evidence>
<feature type="compositionally biased region" description="Polar residues" evidence="1">
    <location>
        <begin position="221"/>
        <end position="233"/>
    </location>
</feature>
<keyword evidence="3" id="KW-1185">Reference proteome</keyword>
<protein>
    <submittedName>
        <fullName evidence="2">Uncharacterized protein</fullName>
    </submittedName>
</protein>
<feature type="compositionally biased region" description="Low complexity" evidence="1">
    <location>
        <begin position="79"/>
        <end position="96"/>
    </location>
</feature>
<feature type="compositionally biased region" description="Basic residues" evidence="1">
    <location>
        <begin position="343"/>
        <end position="368"/>
    </location>
</feature>
<name>A0A286UJ58_9AGAM</name>
<dbReference type="EMBL" id="NBII01000004">
    <property type="protein sequence ID" value="PAV19656.1"/>
    <property type="molecule type" value="Genomic_DNA"/>
</dbReference>
<evidence type="ECO:0000313" key="3">
    <source>
        <dbReference type="Proteomes" id="UP000217199"/>
    </source>
</evidence>
<proteinExistence type="predicted"/>
<reference evidence="2 3" key="1">
    <citation type="journal article" date="2017" name="Mol. Ecol.">
        <title>Comparative and population genomic landscape of Phellinus noxius: A hypervariable fungus causing root rot in trees.</title>
        <authorList>
            <person name="Chung C.L."/>
            <person name="Lee T.J."/>
            <person name="Akiba M."/>
            <person name="Lee H.H."/>
            <person name="Kuo T.H."/>
            <person name="Liu D."/>
            <person name="Ke H.M."/>
            <person name="Yokoi T."/>
            <person name="Roa M.B."/>
            <person name="Lu M.J."/>
            <person name="Chang Y.Y."/>
            <person name="Ann P.J."/>
            <person name="Tsai J.N."/>
            <person name="Chen C.Y."/>
            <person name="Tzean S.S."/>
            <person name="Ota Y."/>
            <person name="Hattori T."/>
            <person name="Sahashi N."/>
            <person name="Liou R.F."/>
            <person name="Kikuchi T."/>
            <person name="Tsai I.J."/>
        </authorList>
    </citation>
    <scope>NUCLEOTIDE SEQUENCE [LARGE SCALE GENOMIC DNA]</scope>
    <source>
        <strain evidence="2 3">FFPRI411160</strain>
    </source>
</reference>
<feature type="compositionally biased region" description="Polar residues" evidence="1">
    <location>
        <begin position="329"/>
        <end position="340"/>
    </location>
</feature>
<feature type="region of interest" description="Disordered" evidence="1">
    <location>
        <begin position="194"/>
        <end position="384"/>
    </location>
</feature>
<gene>
    <name evidence="2" type="ORF">PNOK_0459000</name>
</gene>
<dbReference type="OrthoDB" id="3234283at2759"/>
<feature type="region of interest" description="Disordered" evidence="1">
    <location>
        <begin position="135"/>
        <end position="173"/>
    </location>
</feature>
<feature type="compositionally biased region" description="Basic and acidic residues" evidence="1">
    <location>
        <begin position="155"/>
        <end position="168"/>
    </location>
</feature>
<evidence type="ECO:0000256" key="1">
    <source>
        <dbReference type="SAM" id="MobiDB-lite"/>
    </source>
</evidence>
<feature type="compositionally biased region" description="Basic and acidic residues" evidence="1">
    <location>
        <begin position="269"/>
        <end position="284"/>
    </location>
</feature>
<sequence length="412" mass="46170">MRLQTEGDSHSPVILSSRGSHAFFYKLNWDGPRTRTQRAKENAQSSFVLPGSPIVLVPKLSSLRAHPYRRVQKSTLARPTISSLPPSSPVPTSSYPEELITSPAKHDPFGFIAAEERLKARKSPVKAKVRRILQPKDTVDTNKPTPPRKAINSAIKDRETPKNSDVEKFIPSTPTHTRTFLDYSLLSDASVQTPMGHVPQVSTPKLRRRKIVLPTTPGPSSPVSYSLPQTPSPSKRRRLLPLTGDDESFDNADDTYIGTEEENQLIETSKNKEKGKEKGKEKPVAAKTKKSTPGESTGEDSLAAEKNLGFVTEELQALLPRRPAGRPASKQSTKRFTNEPTRGRKRSTVPQKRPRSKSQTNRKPRSKATKREESVALDDADEEKFDKERASRIEYFKQLDDYKMPEEKVYVI</sequence>
<dbReference type="STRING" id="2282107.A0A286UJ58"/>
<dbReference type="AlphaFoldDB" id="A0A286UJ58"/>
<accession>A0A286UJ58</accession>
<comment type="caution">
    <text evidence="2">The sequence shown here is derived from an EMBL/GenBank/DDBJ whole genome shotgun (WGS) entry which is preliminary data.</text>
</comment>
<feature type="compositionally biased region" description="Acidic residues" evidence="1">
    <location>
        <begin position="244"/>
        <end position="264"/>
    </location>
</feature>